<protein>
    <recommendedName>
        <fullName evidence="1">HNH nuclease domain-containing protein</fullName>
    </recommendedName>
</protein>
<proteinExistence type="predicted"/>
<evidence type="ECO:0000313" key="2">
    <source>
        <dbReference type="EMBL" id="AWY04296.1"/>
    </source>
</evidence>
<name>A0A2Z4Q2V1_9CAUD</name>
<dbReference type="KEGG" id="vg:54993037"/>
<dbReference type="InterPro" id="IPR044925">
    <property type="entry name" value="His-Me_finger_sf"/>
</dbReference>
<dbReference type="RefSeq" id="YP_009802486.1">
    <property type="nucleotide sequence ID" value="NC_047984.1"/>
</dbReference>
<evidence type="ECO:0000259" key="1">
    <source>
        <dbReference type="Pfam" id="PF13392"/>
    </source>
</evidence>
<dbReference type="GeneID" id="54993037"/>
<reference evidence="3" key="1">
    <citation type="submission" date="2018-03" db="EMBL/GenBank/DDBJ databases">
        <authorList>
            <person name="Shan W."/>
            <person name="Wang Z."/>
            <person name="Yang D."/>
            <person name="Kong L."/>
            <person name="Yan Y."/>
            <person name="Wang H."/>
            <person name="Sun J."/>
        </authorList>
    </citation>
    <scope>NUCLEOTIDE SEQUENCE [LARGE SCALE GENOMIC DNA]</scope>
</reference>
<keyword evidence="3" id="KW-1185">Reference proteome</keyword>
<accession>A0A2Z4Q2V1</accession>
<sequence>MGGVATLRFHTMPTGCIVCVSHKRNKDGYFRYSIGSSRKGEKVAFMFHRFVWENVHGKIPEGYEIDHLCLNRGCCNVEHLQCIPKREHVIKTNRERKVITLEAKEKYHGYY</sequence>
<dbReference type="Proteomes" id="UP000250707">
    <property type="component" value="Segment"/>
</dbReference>
<feature type="domain" description="HNH nuclease" evidence="1">
    <location>
        <begin position="46"/>
        <end position="88"/>
    </location>
</feature>
<dbReference type="Pfam" id="PF13392">
    <property type="entry name" value="HNH_3"/>
    <property type="match status" value="1"/>
</dbReference>
<dbReference type="InterPro" id="IPR003615">
    <property type="entry name" value="HNH_nuc"/>
</dbReference>
<dbReference type="EMBL" id="MH031343">
    <property type="protein sequence ID" value="AWY04296.1"/>
    <property type="molecule type" value="Genomic_DNA"/>
</dbReference>
<organism evidence="2 3">
    <name type="scientific">Escherichia phage vB_EcoP_S523</name>
    <dbReference type="NCBI Taxonomy" id="2233775"/>
    <lineage>
        <taxon>Viruses</taxon>
        <taxon>Duplodnaviria</taxon>
        <taxon>Heunggongvirae</taxon>
        <taxon>Uroviricota</taxon>
        <taxon>Caudoviricetes</taxon>
        <taxon>Autographivirales</taxon>
        <taxon>Autotranscriptaviridae</taxon>
        <taxon>Studiervirinae</taxon>
        <taxon>Berlinvirus</taxon>
        <taxon>Berlinvirus S523</taxon>
    </lineage>
</organism>
<dbReference type="SUPFAM" id="SSF54060">
    <property type="entry name" value="His-Me finger endonucleases"/>
    <property type="match status" value="1"/>
</dbReference>
<dbReference type="Gene3D" id="3.90.75.20">
    <property type="match status" value="1"/>
</dbReference>
<evidence type="ECO:0000313" key="3">
    <source>
        <dbReference type="Proteomes" id="UP000250707"/>
    </source>
</evidence>